<evidence type="ECO:0000313" key="2">
    <source>
        <dbReference type="EMBL" id="MCW3486429.1"/>
    </source>
</evidence>
<accession>A0ABT3IRT8</accession>
<evidence type="ECO:0000256" key="1">
    <source>
        <dbReference type="SAM" id="SignalP"/>
    </source>
</evidence>
<sequence length="257" mass="28714">MKNIYSPRRIPVYLLCMLVTLIFAGCSSNDDPPVIPPPVYDMNELYARAIQDAMVADSSKASDALWPIKAGTPDVQFKTINGQSYVLMATFMRFPGSYPEKDSITNVWGESWLFIPQQMKGRIGPGFTPASDTILRISQLLGLPPVNSKSNTHIAQIWVKVDSLYRPAGNPAIDTKSAGPVLVPGVTANYANWFNNYIIFAYYRPLGKTDYHYPWTRMGYTYDWAPNASRVGLSEYVVKPNSGMWVEKVTTASGFFK</sequence>
<dbReference type="Proteomes" id="UP001207742">
    <property type="component" value="Unassembled WGS sequence"/>
</dbReference>
<feature type="signal peptide" evidence="1">
    <location>
        <begin position="1"/>
        <end position="24"/>
    </location>
</feature>
<evidence type="ECO:0000313" key="3">
    <source>
        <dbReference type="Proteomes" id="UP001207742"/>
    </source>
</evidence>
<protein>
    <recommendedName>
        <fullName evidence="4">Lipoprotein</fullName>
    </recommendedName>
</protein>
<keyword evidence="1" id="KW-0732">Signal</keyword>
<name>A0ABT3IRT8_9BACT</name>
<evidence type="ECO:0008006" key="4">
    <source>
        <dbReference type="Google" id="ProtNLM"/>
    </source>
</evidence>
<keyword evidence="3" id="KW-1185">Reference proteome</keyword>
<dbReference type="PROSITE" id="PS51257">
    <property type="entry name" value="PROKAR_LIPOPROTEIN"/>
    <property type="match status" value="1"/>
</dbReference>
<gene>
    <name evidence="2" type="ORF">OL497_21185</name>
</gene>
<organism evidence="2 3">
    <name type="scientific">Chitinophaga nivalis</name>
    <dbReference type="NCBI Taxonomy" id="2991709"/>
    <lineage>
        <taxon>Bacteria</taxon>
        <taxon>Pseudomonadati</taxon>
        <taxon>Bacteroidota</taxon>
        <taxon>Chitinophagia</taxon>
        <taxon>Chitinophagales</taxon>
        <taxon>Chitinophagaceae</taxon>
        <taxon>Chitinophaga</taxon>
    </lineage>
</organism>
<proteinExistence type="predicted"/>
<feature type="chain" id="PRO_5046861660" description="Lipoprotein" evidence="1">
    <location>
        <begin position="25"/>
        <end position="257"/>
    </location>
</feature>
<dbReference type="RefSeq" id="WP_264733245.1">
    <property type="nucleotide sequence ID" value="NZ_JAPDNR010000001.1"/>
</dbReference>
<reference evidence="2 3" key="1">
    <citation type="submission" date="2022-10" db="EMBL/GenBank/DDBJ databases">
        <title>Chitinophaga nivalis PC15 sp. nov., isolated from Pyeongchang county, South Korea.</title>
        <authorList>
            <person name="Trinh H.N."/>
        </authorList>
    </citation>
    <scope>NUCLEOTIDE SEQUENCE [LARGE SCALE GENOMIC DNA]</scope>
    <source>
        <strain evidence="2 3">PC14</strain>
    </source>
</reference>
<dbReference type="EMBL" id="JAPDNS010000002">
    <property type="protein sequence ID" value="MCW3486429.1"/>
    <property type="molecule type" value="Genomic_DNA"/>
</dbReference>
<comment type="caution">
    <text evidence="2">The sequence shown here is derived from an EMBL/GenBank/DDBJ whole genome shotgun (WGS) entry which is preliminary data.</text>
</comment>